<reference evidence="2 4" key="1">
    <citation type="journal article" date="2009" name="PLoS Biol.">
        <title>Lineage-specific biology revealed by a finished genome assembly of the mouse.</title>
        <authorList>
            <consortium name="Mouse Genome Sequencing Consortium"/>
            <person name="Church D.M."/>
            <person name="Goodstadt L."/>
            <person name="Hillier L.W."/>
            <person name="Zody M.C."/>
            <person name="Goldstein S."/>
            <person name="She X."/>
            <person name="Bult C.J."/>
            <person name="Agarwala R."/>
            <person name="Cherry J.L."/>
            <person name="DiCuccio M."/>
            <person name="Hlavina W."/>
            <person name="Kapustin Y."/>
            <person name="Meric P."/>
            <person name="Maglott D."/>
            <person name="Birtle Z."/>
            <person name="Marques A.C."/>
            <person name="Graves T."/>
            <person name="Zhou S."/>
            <person name="Teague B."/>
            <person name="Potamousis K."/>
            <person name="Churas C."/>
            <person name="Place M."/>
            <person name="Herschleb J."/>
            <person name="Runnheim R."/>
            <person name="Forrest D."/>
            <person name="Amos-Landgraf J."/>
            <person name="Schwartz D.C."/>
            <person name="Cheng Z."/>
            <person name="Lindblad-Toh K."/>
            <person name="Eichler E.E."/>
            <person name="Ponting C.P."/>
        </authorList>
    </citation>
    <scope>NUCLEOTIDE SEQUENCE [LARGE SCALE GENOMIC DNA]</scope>
    <source>
        <strain evidence="2 4">C57BL/6J</strain>
    </source>
</reference>
<reference evidence="2" key="4">
    <citation type="submission" date="2025-09" db="UniProtKB">
        <authorList>
            <consortium name="Ensembl"/>
        </authorList>
    </citation>
    <scope>IDENTIFICATION</scope>
    <source>
        <strain evidence="2">C57BL/6J</strain>
    </source>
</reference>
<sequence length="67" mass="7332">MAVQGGLLSLWLWLWLSLLTVLLGARARWTGEGTTPHLQSIFLGRCAEYTTLLSLGHCSGRITTCSL</sequence>
<keyword evidence="1" id="KW-0732">Signal</keyword>
<protein>
    <submittedName>
        <fullName evidence="2">Bone marrow stromal cell antigen 1</fullName>
    </submittedName>
</protein>
<dbReference type="Ensembl" id="ENSMUST00000126976.6">
    <property type="protein sequence ID" value="ENSMUSP00000143382.2"/>
    <property type="gene ID" value="ENSMUSG00000029082.18"/>
</dbReference>
<dbReference type="AGR" id="MGI:105370"/>
<dbReference type="SUPFAM" id="SSF52309">
    <property type="entry name" value="N-(deoxy)ribosyltransferase-like"/>
    <property type="match status" value="1"/>
</dbReference>
<dbReference type="AlphaFoldDB" id="A0A0G2JG11"/>
<gene>
    <name evidence="2 3" type="primary">Bst1</name>
</gene>
<dbReference type="Proteomes" id="UP000000589">
    <property type="component" value="Chromosome 5"/>
</dbReference>
<accession>A0A0G2JG11</accession>
<evidence type="ECO:0000313" key="2">
    <source>
        <dbReference type="Ensembl" id="ENSMUSP00000143382.2"/>
    </source>
</evidence>
<evidence type="ECO:0000313" key="4">
    <source>
        <dbReference type="Proteomes" id="UP000000589"/>
    </source>
</evidence>
<dbReference type="MGI" id="MGI:105370">
    <property type="gene designation" value="Bst1"/>
</dbReference>
<dbReference type="ExpressionAtlas" id="A0A0G2JG11">
    <property type="expression patterns" value="baseline and differential"/>
</dbReference>
<feature type="signal peptide" evidence="1">
    <location>
        <begin position="1"/>
        <end position="27"/>
    </location>
</feature>
<dbReference type="SMR" id="A0A0G2JG11"/>
<dbReference type="Antibodypedia" id="22988">
    <property type="antibodies" value="544 antibodies from 35 providers"/>
</dbReference>
<dbReference type="VEuPathDB" id="HostDB:ENSMUSG00000029082"/>
<name>A0A0G2JG11_MOUSE</name>
<proteinExistence type="predicted"/>
<reference evidence="2" key="3">
    <citation type="submission" date="2025-08" db="UniProtKB">
        <authorList>
            <consortium name="Ensembl"/>
        </authorList>
    </citation>
    <scope>IDENTIFICATION</scope>
    <source>
        <strain evidence="2">C57BL/6J</strain>
    </source>
</reference>
<dbReference type="GeneTree" id="ENSGT00390000017291"/>
<dbReference type="Gene3D" id="1.20.82.10">
    <property type="entry name" value="ADP Ribosyl Cyclase, Chain A, domain 1"/>
    <property type="match status" value="1"/>
</dbReference>
<reference evidence="2 4" key="2">
    <citation type="journal article" date="2011" name="PLoS Biol.">
        <title>Modernizing reference genome assemblies.</title>
        <authorList>
            <person name="Church D.M."/>
            <person name="Schneider V.A."/>
            <person name="Graves T."/>
            <person name="Auger K."/>
            <person name="Cunningham F."/>
            <person name="Bouk N."/>
            <person name="Chen H.C."/>
            <person name="Agarwala R."/>
            <person name="McLaren W.M."/>
            <person name="Ritchie G.R."/>
            <person name="Albracht D."/>
            <person name="Kremitzki M."/>
            <person name="Rock S."/>
            <person name="Kotkiewicz H."/>
            <person name="Kremitzki C."/>
            <person name="Wollam A."/>
            <person name="Trani L."/>
            <person name="Fulton L."/>
            <person name="Fulton R."/>
            <person name="Matthews L."/>
            <person name="Whitehead S."/>
            <person name="Chow W."/>
            <person name="Torrance J."/>
            <person name="Dunn M."/>
            <person name="Harden G."/>
            <person name="Threadgold G."/>
            <person name="Wood J."/>
            <person name="Collins J."/>
            <person name="Heath P."/>
            <person name="Griffiths G."/>
            <person name="Pelan S."/>
            <person name="Grafham D."/>
            <person name="Eichler E.E."/>
            <person name="Weinstock G."/>
            <person name="Mardis E.R."/>
            <person name="Wilson R.K."/>
            <person name="Howe K."/>
            <person name="Flicek P."/>
            <person name="Hubbard T."/>
        </authorList>
    </citation>
    <scope>NUCLEOTIDE SEQUENCE [LARGE SCALE GENOMIC DNA]</scope>
    <source>
        <strain evidence="2 4">C57BL/6J</strain>
    </source>
</reference>
<feature type="chain" id="PRO_5002546444" evidence="1">
    <location>
        <begin position="28"/>
        <end position="67"/>
    </location>
</feature>
<dbReference type="Bgee" id="ENSMUSG00000029082">
    <property type="expression patterns" value="Expressed in granulocyte and 77 other cell types or tissues"/>
</dbReference>
<dbReference type="ProteomicsDB" id="367513"/>
<organism evidence="2 4">
    <name type="scientific">Mus musculus</name>
    <name type="common">Mouse</name>
    <dbReference type="NCBI Taxonomy" id="10090"/>
    <lineage>
        <taxon>Eukaryota</taxon>
        <taxon>Metazoa</taxon>
        <taxon>Chordata</taxon>
        <taxon>Craniata</taxon>
        <taxon>Vertebrata</taxon>
        <taxon>Euteleostomi</taxon>
        <taxon>Mammalia</taxon>
        <taxon>Eutheria</taxon>
        <taxon>Euarchontoglires</taxon>
        <taxon>Glires</taxon>
        <taxon>Rodentia</taxon>
        <taxon>Myomorpha</taxon>
        <taxon>Muroidea</taxon>
        <taxon>Muridae</taxon>
        <taxon>Murinae</taxon>
        <taxon>Mus</taxon>
        <taxon>Mus</taxon>
    </lineage>
</organism>
<keyword evidence="4" id="KW-1185">Reference proteome</keyword>
<evidence type="ECO:0000313" key="3">
    <source>
        <dbReference type="MGI" id="MGI:105370"/>
    </source>
</evidence>
<evidence type="ECO:0000256" key="1">
    <source>
        <dbReference type="SAM" id="SignalP"/>
    </source>
</evidence>